<sequence>MLPEAPVRQMAKAVTLGEISVGLWTLICQSFPDLAEMKILTGALFSTDQPPPVTRDPEGQLAVIIVLSFGNASFSSETVLLVPFEFNKQVADMVNSFAEESKLVAVMLQPLPSFFDCHT</sequence>
<keyword evidence="2" id="KW-1185">Reference proteome</keyword>
<evidence type="ECO:0000313" key="2">
    <source>
        <dbReference type="Proteomes" id="UP000195514"/>
    </source>
</evidence>
<gene>
    <name evidence="1" type="ORF">CFX1CAM_1804</name>
</gene>
<evidence type="ECO:0000313" key="1">
    <source>
        <dbReference type="EMBL" id="SMX54869.1"/>
    </source>
</evidence>
<name>A0A1Y6K8E8_9CHLR</name>
<protein>
    <submittedName>
        <fullName evidence="1">Uncharacterized protein</fullName>
    </submittedName>
</protein>
<dbReference type="AlphaFoldDB" id="A0A1Y6K8E8"/>
<reference evidence="2" key="1">
    <citation type="submission" date="2017-05" db="EMBL/GenBank/DDBJ databases">
        <authorList>
            <person name="Kirkegaard R."/>
            <person name="Mcilroy J S."/>
        </authorList>
    </citation>
    <scope>NUCLEOTIDE SEQUENCE [LARGE SCALE GENOMIC DNA]</scope>
</reference>
<dbReference type="EMBL" id="LT859958">
    <property type="protein sequence ID" value="SMX54869.1"/>
    <property type="molecule type" value="Genomic_DNA"/>
</dbReference>
<dbReference type="Proteomes" id="UP000195514">
    <property type="component" value="Chromosome I"/>
</dbReference>
<accession>A0A1Y6K8E8</accession>
<organism evidence="1 2">
    <name type="scientific">Candidatus Brevifilum fermentans</name>
    <dbReference type="NCBI Taxonomy" id="1986204"/>
    <lineage>
        <taxon>Bacteria</taxon>
        <taxon>Bacillati</taxon>
        <taxon>Chloroflexota</taxon>
        <taxon>Anaerolineae</taxon>
        <taxon>Anaerolineales</taxon>
        <taxon>Anaerolineaceae</taxon>
        <taxon>Candidatus Brevifilum</taxon>
    </lineage>
</organism>
<dbReference type="KEGG" id="abat:CFX1CAM_1804"/>
<proteinExistence type="predicted"/>